<dbReference type="RefSeq" id="WP_248552143.1">
    <property type="nucleotide sequence ID" value="NZ_JALPRK010000010.1"/>
</dbReference>
<dbReference type="EC" id="3.6.1.41" evidence="1"/>
<dbReference type="SMART" id="SM00471">
    <property type="entry name" value="HDc"/>
    <property type="match status" value="1"/>
</dbReference>
<evidence type="ECO:0000259" key="7">
    <source>
        <dbReference type="PROSITE" id="PS51831"/>
    </source>
</evidence>
<dbReference type="Proteomes" id="UP001139534">
    <property type="component" value="Unassembled WGS sequence"/>
</dbReference>
<evidence type="ECO:0000256" key="3">
    <source>
        <dbReference type="ARBA" id="ARBA00022741"/>
    </source>
</evidence>
<evidence type="ECO:0000313" key="9">
    <source>
        <dbReference type="Proteomes" id="UP001139534"/>
    </source>
</evidence>
<dbReference type="CDD" id="cd00077">
    <property type="entry name" value="HDc"/>
    <property type="match status" value="1"/>
</dbReference>
<dbReference type="InterPro" id="IPR051094">
    <property type="entry name" value="Diverse_Catalytic_Enzymes"/>
</dbReference>
<dbReference type="PANTHER" id="PTHR35795:SF1">
    <property type="entry name" value="BIS(5'-NUCLEOSYL)-TETRAPHOSPHATASE, SYMMETRICAL"/>
    <property type="match status" value="1"/>
</dbReference>
<evidence type="ECO:0000256" key="2">
    <source>
        <dbReference type="ARBA" id="ARBA00022723"/>
    </source>
</evidence>
<keyword evidence="2" id="KW-0479">Metal-binding</keyword>
<keyword evidence="5" id="KW-0408">Iron</keyword>
<feature type="domain" description="HD" evidence="7">
    <location>
        <begin position="23"/>
        <end position="137"/>
    </location>
</feature>
<evidence type="ECO:0000256" key="4">
    <source>
        <dbReference type="ARBA" id="ARBA00022801"/>
    </source>
</evidence>
<comment type="catalytic activity">
    <reaction evidence="6">
        <text>P(1),P(4)-bis(5'-adenosyl) tetraphosphate + H2O = 2 ADP + 2 H(+)</text>
        <dbReference type="Rhea" id="RHEA:24252"/>
        <dbReference type="ChEBI" id="CHEBI:15377"/>
        <dbReference type="ChEBI" id="CHEBI:15378"/>
        <dbReference type="ChEBI" id="CHEBI:58141"/>
        <dbReference type="ChEBI" id="CHEBI:456216"/>
        <dbReference type="EC" id="3.6.1.41"/>
    </reaction>
</comment>
<protein>
    <recommendedName>
        <fullName evidence="1">bis(5'-nucleosyl)-tetraphosphatase (symmetrical)</fullName>
        <ecNumber evidence="1">3.6.1.41</ecNumber>
    </recommendedName>
</protein>
<gene>
    <name evidence="8" type="primary">yqeK</name>
    <name evidence="8" type="ORF">M0651_12900</name>
</gene>
<dbReference type="PROSITE" id="PS51831">
    <property type="entry name" value="HD"/>
    <property type="match status" value="1"/>
</dbReference>
<dbReference type="Pfam" id="PF01966">
    <property type="entry name" value="HD"/>
    <property type="match status" value="1"/>
</dbReference>
<dbReference type="EMBL" id="JALPRK010000010">
    <property type="protein sequence ID" value="MCK8488073.1"/>
    <property type="molecule type" value="Genomic_DNA"/>
</dbReference>
<dbReference type="Gene3D" id="1.10.3210.10">
    <property type="entry name" value="Hypothetical protein af1432"/>
    <property type="match status" value="1"/>
</dbReference>
<name>A0A9X2BQ85_9BACL</name>
<dbReference type="InterPro" id="IPR005249">
    <property type="entry name" value="YqeK"/>
</dbReference>
<organism evidence="8 9">
    <name type="scientific">Paenibacillus mellifer</name>
    <dbReference type="NCBI Taxonomy" id="2937794"/>
    <lineage>
        <taxon>Bacteria</taxon>
        <taxon>Bacillati</taxon>
        <taxon>Bacillota</taxon>
        <taxon>Bacilli</taxon>
        <taxon>Bacillales</taxon>
        <taxon>Paenibacillaceae</taxon>
        <taxon>Paenibacillus</taxon>
    </lineage>
</organism>
<reference evidence="8" key="1">
    <citation type="submission" date="2022-04" db="EMBL/GenBank/DDBJ databases">
        <authorList>
            <person name="Seo M.-J."/>
        </authorList>
    </citation>
    <scope>NUCLEOTIDE SEQUENCE</scope>
    <source>
        <strain evidence="8">MBLB2552</strain>
    </source>
</reference>
<dbReference type="GO" id="GO:0008803">
    <property type="term" value="F:bis(5'-nucleosyl)-tetraphosphatase (symmetrical) activity"/>
    <property type="evidence" value="ECO:0007669"/>
    <property type="project" value="UniProtKB-EC"/>
</dbReference>
<dbReference type="InterPro" id="IPR006674">
    <property type="entry name" value="HD_domain"/>
</dbReference>
<accession>A0A9X2BQ85</accession>
<dbReference type="AlphaFoldDB" id="A0A9X2BQ85"/>
<dbReference type="GO" id="GO:0000166">
    <property type="term" value="F:nucleotide binding"/>
    <property type="evidence" value="ECO:0007669"/>
    <property type="project" value="UniProtKB-KW"/>
</dbReference>
<evidence type="ECO:0000256" key="6">
    <source>
        <dbReference type="ARBA" id="ARBA00049417"/>
    </source>
</evidence>
<dbReference type="GO" id="GO:0046872">
    <property type="term" value="F:metal ion binding"/>
    <property type="evidence" value="ECO:0007669"/>
    <property type="project" value="UniProtKB-KW"/>
</dbReference>
<keyword evidence="9" id="KW-1185">Reference proteome</keyword>
<evidence type="ECO:0000313" key="8">
    <source>
        <dbReference type="EMBL" id="MCK8488073.1"/>
    </source>
</evidence>
<sequence length="198" mass="22363">MGYSRYNREELIAAVSAGMPSKRWKHVEGVMESAVLLAERYGADPVKADLAALLHDLAKFWPIEEQEAVIRDNGLNTELLRHDKQLLHAEVGAFISQRDYGVEDEEVLDAIRYHTSGRERMTLLDKIVCLADYIEPGREFPGVEKIRELAETSLEDALIAGFDSTISFLLEKGKPIFPLTLLARNDLIVNRTKPREAE</sequence>
<dbReference type="InterPro" id="IPR003607">
    <property type="entry name" value="HD/PDEase_dom"/>
</dbReference>
<dbReference type="SUPFAM" id="SSF109604">
    <property type="entry name" value="HD-domain/PDEase-like"/>
    <property type="match status" value="1"/>
</dbReference>
<proteinExistence type="predicted"/>
<evidence type="ECO:0000256" key="5">
    <source>
        <dbReference type="ARBA" id="ARBA00023004"/>
    </source>
</evidence>
<comment type="caution">
    <text evidence="8">The sequence shown here is derived from an EMBL/GenBank/DDBJ whole genome shotgun (WGS) entry which is preliminary data.</text>
</comment>
<keyword evidence="3" id="KW-0547">Nucleotide-binding</keyword>
<keyword evidence="4 8" id="KW-0378">Hydrolase</keyword>
<dbReference type="NCBIfam" id="TIGR00488">
    <property type="entry name" value="bis(5'-nucleosyl)-tetraphosphatase (symmetrical) YqeK"/>
    <property type="match status" value="1"/>
</dbReference>
<evidence type="ECO:0000256" key="1">
    <source>
        <dbReference type="ARBA" id="ARBA00012506"/>
    </source>
</evidence>
<dbReference type="PANTHER" id="PTHR35795">
    <property type="entry name" value="SLR1885 PROTEIN"/>
    <property type="match status" value="1"/>
</dbReference>